<protein>
    <submittedName>
        <fullName evidence="1">Cof-type HAD-IIB family hydrolase</fullName>
    </submittedName>
</protein>
<evidence type="ECO:0000313" key="1">
    <source>
        <dbReference type="EMBL" id="MCG4747369.1"/>
    </source>
</evidence>
<dbReference type="SFLD" id="SFLDG01140">
    <property type="entry name" value="C2.B:_Phosphomannomutase_and_P"/>
    <property type="match status" value="1"/>
</dbReference>
<dbReference type="NCBIfam" id="TIGR00099">
    <property type="entry name" value="Cof-subfamily"/>
    <property type="match status" value="1"/>
</dbReference>
<dbReference type="RefSeq" id="WP_117563422.1">
    <property type="nucleotide sequence ID" value="NZ_JAJCID010000021.1"/>
</dbReference>
<dbReference type="InterPro" id="IPR006379">
    <property type="entry name" value="HAD-SF_hydro_IIB"/>
</dbReference>
<dbReference type="GO" id="GO:0016791">
    <property type="term" value="F:phosphatase activity"/>
    <property type="evidence" value="ECO:0007669"/>
    <property type="project" value="TreeGrafter"/>
</dbReference>
<reference evidence="1" key="1">
    <citation type="submission" date="2022-01" db="EMBL/GenBank/DDBJ databases">
        <title>Collection of gut derived symbiotic bacterial strains cultured from healthy donors.</title>
        <authorList>
            <person name="Lin H."/>
            <person name="Kohout C."/>
            <person name="Waligurski E."/>
            <person name="Pamer E.G."/>
        </authorList>
    </citation>
    <scope>NUCLEOTIDE SEQUENCE</scope>
    <source>
        <strain evidence="1">DFI.6.55</strain>
    </source>
</reference>
<dbReference type="GO" id="GO:0000287">
    <property type="term" value="F:magnesium ion binding"/>
    <property type="evidence" value="ECO:0007669"/>
    <property type="project" value="TreeGrafter"/>
</dbReference>
<gene>
    <name evidence="1" type="ORF">L0N08_18245</name>
</gene>
<keyword evidence="1" id="KW-0378">Hydrolase</keyword>
<dbReference type="InterPro" id="IPR036412">
    <property type="entry name" value="HAD-like_sf"/>
</dbReference>
<comment type="caution">
    <text evidence="1">The sequence shown here is derived from an EMBL/GenBank/DDBJ whole genome shotgun (WGS) entry which is preliminary data.</text>
</comment>
<dbReference type="PROSITE" id="PS01229">
    <property type="entry name" value="COF_2"/>
    <property type="match status" value="1"/>
</dbReference>
<name>A0AAW5C2T2_9FIRM</name>
<dbReference type="InterPro" id="IPR000150">
    <property type="entry name" value="Cof"/>
</dbReference>
<dbReference type="SUPFAM" id="SSF56784">
    <property type="entry name" value="HAD-like"/>
    <property type="match status" value="1"/>
</dbReference>
<dbReference type="Gene3D" id="3.30.1240.10">
    <property type="match status" value="1"/>
</dbReference>
<dbReference type="Pfam" id="PF08282">
    <property type="entry name" value="Hydrolase_3"/>
    <property type="match status" value="1"/>
</dbReference>
<evidence type="ECO:0000313" key="2">
    <source>
        <dbReference type="Proteomes" id="UP001299608"/>
    </source>
</evidence>
<dbReference type="SFLD" id="SFLDS00003">
    <property type="entry name" value="Haloacid_Dehalogenase"/>
    <property type="match status" value="1"/>
</dbReference>
<dbReference type="NCBIfam" id="TIGR01484">
    <property type="entry name" value="HAD-SF-IIB"/>
    <property type="match status" value="1"/>
</dbReference>
<dbReference type="PANTHER" id="PTHR10000:SF8">
    <property type="entry name" value="HAD SUPERFAMILY HYDROLASE-LIKE, TYPE 3"/>
    <property type="match status" value="1"/>
</dbReference>
<dbReference type="Proteomes" id="UP001299608">
    <property type="component" value="Unassembled WGS sequence"/>
</dbReference>
<dbReference type="Gene3D" id="3.40.50.1000">
    <property type="entry name" value="HAD superfamily/HAD-like"/>
    <property type="match status" value="1"/>
</dbReference>
<dbReference type="GO" id="GO:0005829">
    <property type="term" value="C:cytosol"/>
    <property type="evidence" value="ECO:0007669"/>
    <property type="project" value="TreeGrafter"/>
</dbReference>
<dbReference type="InterPro" id="IPR023214">
    <property type="entry name" value="HAD_sf"/>
</dbReference>
<dbReference type="PRINTS" id="PR00119">
    <property type="entry name" value="CATATPASE"/>
</dbReference>
<proteinExistence type="predicted"/>
<dbReference type="EMBL" id="JAKNGE010000023">
    <property type="protein sequence ID" value="MCG4747369.1"/>
    <property type="molecule type" value="Genomic_DNA"/>
</dbReference>
<sequence length="275" mass="29944">MKSIGIIALDLDGTLLDSQKRLSGRNKEALLRCSDLGIEIVPTTGRAVDGIMPEIRNLPGVHYAITTNGGTVADLRCARCLTRCTLSNVKALEILNIVKKYNAMYDPYIDGRGISQPDFIDHMADFGLSGVMQDMVRATRDLVPDVIRHVEQCKKDVEKVNIYLADLKDREILREELSLVEGIIISSSLYNNLEINAEGATKGNALMWLASHLGISRERTMAFGDGENDVTMLKAAGIGIAMGNGLEIAKSAADQVTLTNDEDGVADAIERLILN</sequence>
<dbReference type="PANTHER" id="PTHR10000">
    <property type="entry name" value="PHOSPHOSERINE PHOSPHATASE"/>
    <property type="match status" value="1"/>
</dbReference>
<dbReference type="AlphaFoldDB" id="A0AAW5C2T2"/>
<dbReference type="CDD" id="cd07516">
    <property type="entry name" value="HAD_Pase"/>
    <property type="match status" value="1"/>
</dbReference>
<accession>A0AAW5C2T2</accession>
<organism evidence="1 2">
    <name type="scientific">Enterocloster aldenensis</name>
    <dbReference type="NCBI Taxonomy" id="358742"/>
    <lineage>
        <taxon>Bacteria</taxon>
        <taxon>Bacillati</taxon>
        <taxon>Bacillota</taxon>
        <taxon>Clostridia</taxon>
        <taxon>Lachnospirales</taxon>
        <taxon>Lachnospiraceae</taxon>
        <taxon>Enterocloster</taxon>
    </lineage>
</organism>